<evidence type="ECO:0000256" key="1">
    <source>
        <dbReference type="SAM" id="Phobius"/>
    </source>
</evidence>
<keyword evidence="5" id="KW-1185">Reference proteome</keyword>
<keyword evidence="1" id="KW-1133">Transmembrane helix</keyword>
<reference evidence="5" key="1">
    <citation type="submission" date="2016-10" db="EMBL/GenBank/DDBJ databases">
        <authorList>
            <person name="Beylefeld A."/>
            <person name="Abolnik C."/>
        </authorList>
    </citation>
    <scope>NUCLEOTIDE SEQUENCE [LARGE SCALE GENOMIC DNA]</scope>
    <source>
        <strain evidence="5">B359_6</strain>
    </source>
</reference>
<organism evidence="4 5">
    <name type="scientific">Mycoplasmopsis pullorum</name>
    <dbReference type="NCBI Taxonomy" id="48003"/>
    <lineage>
        <taxon>Bacteria</taxon>
        <taxon>Bacillati</taxon>
        <taxon>Mycoplasmatota</taxon>
        <taxon>Mycoplasmoidales</taxon>
        <taxon>Metamycoplasmataceae</taxon>
        <taxon>Mycoplasmopsis</taxon>
    </lineage>
</organism>
<dbReference type="AlphaFoldDB" id="A0A1L4FT93"/>
<dbReference type="RefSeq" id="WP_073372103.1">
    <property type="nucleotide sequence ID" value="NZ_CP017813.1"/>
</dbReference>
<keyword evidence="1" id="KW-0812">Transmembrane</keyword>
<accession>A0A1L4FT93</accession>
<feature type="transmembrane region" description="Helical" evidence="1">
    <location>
        <begin position="40"/>
        <end position="62"/>
    </location>
</feature>
<proteinExistence type="predicted"/>
<dbReference type="EMBL" id="CP017813">
    <property type="protein sequence ID" value="APJ38792.1"/>
    <property type="molecule type" value="Genomic_DNA"/>
</dbReference>
<feature type="transmembrane region" description="Helical" evidence="1">
    <location>
        <begin position="115"/>
        <end position="141"/>
    </location>
</feature>
<sequence>MKKNKSKFTIKKLPWKTKMRYLFLGKYPLERRYLPKVLEYLILVFANTVMLISQILLFFYVIKIDANSKITVDTKILMEYHWRIVLAIIILSYLVIAFMSLHICSILSKTEFNKWIGIVSMLASLLFLSPIGMLFAMVAYVKNEIVFE</sequence>
<gene>
    <name evidence="2" type="ORF">BLA55_00070</name>
    <name evidence="3" type="ORF">BLA55_03785</name>
    <name evidence="4" type="ORF">BLA55_04000</name>
</gene>
<dbReference type="OrthoDB" id="399000at2"/>
<dbReference type="KEGG" id="mpul:BLA55_04000"/>
<keyword evidence="1" id="KW-0472">Membrane</keyword>
<dbReference type="STRING" id="48003.BLA55_00070"/>
<dbReference type="KEGG" id="mpul:BLA55_03785"/>
<dbReference type="EMBL" id="CP017813">
    <property type="protein sequence ID" value="APJ38096.1"/>
    <property type="molecule type" value="Genomic_DNA"/>
</dbReference>
<evidence type="ECO:0000313" key="5">
    <source>
        <dbReference type="Proteomes" id="UP000184322"/>
    </source>
</evidence>
<dbReference type="KEGG" id="mpul:BLA55_00070"/>
<evidence type="ECO:0000313" key="3">
    <source>
        <dbReference type="EMBL" id="APJ38755.1"/>
    </source>
</evidence>
<dbReference type="Proteomes" id="UP000184322">
    <property type="component" value="Chromosome"/>
</dbReference>
<dbReference type="EMBL" id="CP017813">
    <property type="protein sequence ID" value="APJ38755.1"/>
    <property type="molecule type" value="Genomic_DNA"/>
</dbReference>
<reference evidence="4" key="2">
    <citation type="submission" date="2016-10" db="EMBL/GenBank/DDBJ databases">
        <authorList>
            <person name="de Groot N.N."/>
        </authorList>
    </citation>
    <scope>NUCLEOTIDE SEQUENCE [LARGE SCALE GENOMIC DNA]</scope>
    <source>
        <strain evidence="4">B359_6</strain>
    </source>
</reference>
<evidence type="ECO:0000313" key="2">
    <source>
        <dbReference type="EMBL" id="APJ38096.1"/>
    </source>
</evidence>
<evidence type="ECO:0000313" key="4">
    <source>
        <dbReference type="EMBL" id="APJ38792.1"/>
    </source>
</evidence>
<protein>
    <submittedName>
        <fullName evidence="4">Uncharacterized protein</fullName>
    </submittedName>
</protein>
<name>A0A1L4FT93_9BACT</name>
<feature type="transmembrane region" description="Helical" evidence="1">
    <location>
        <begin position="82"/>
        <end position="103"/>
    </location>
</feature>